<accession>A0AAN5YZW6</accession>
<dbReference type="GO" id="GO:0016491">
    <property type="term" value="F:oxidoreductase activity"/>
    <property type="evidence" value="ECO:0007669"/>
    <property type="project" value="InterPro"/>
</dbReference>
<evidence type="ECO:0008006" key="4">
    <source>
        <dbReference type="Google" id="ProtNLM"/>
    </source>
</evidence>
<dbReference type="Proteomes" id="UP000537989">
    <property type="component" value="Unassembled WGS sequence"/>
</dbReference>
<dbReference type="EMBL" id="JAAMOD010000448">
    <property type="protein sequence ID" value="KAF5228607.1"/>
    <property type="molecule type" value="Genomic_DNA"/>
</dbReference>
<gene>
    <name evidence="2" type="ORF">FAUST_10975</name>
</gene>
<comment type="caution">
    <text evidence="2">The sequence shown here is derived from an EMBL/GenBank/DDBJ whole genome shotgun (WGS) entry which is preliminary data.</text>
</comment>
<evidence type="ECO:0000256" key="1">
    <source>
        <dbReference type="ARBA" id="ARBA00023604"/>
    </source>
</evidence>
<sequence length="284" mass="32924">MPGDTVADLCFIKDLQLYKREKPYLLFVGKPASAEHEKHTNVELETVSNVPVHDVRGRQHEYTIDEHGFQFVTHQQMFSDFDNENLISQHYLREVEKVISKNIPYANRVLVFDWRLRKQMTTAEANETISPSQLDDRLLLLAPSQTVHSDTTEFSLLKRVKHELPEEADDLLKGRVQLINFWRPLYHEVQNWPLFVCDGQTTPLENLVPVDQVTRSFVGDINYATYSDCYRWYYMSGMRTDEGVLFKSWDTKKGGGAKSKIIHTTVQYQLIPTSLSTLIFCPPP</sequence>
<dbReference type="PANTHER" id="PTHR34598:SF3">
    <property type="entry name" value="OXIDOREDUCTASE AN1597"/>
    <property type="match status" value="1"/>
</dbReference>
<reference evidence="2 3" key="1">
    <citation type="submission" date="2020-02" db="EMBL/GenBank/DDBJ databases">
        <title>Identification and distribution of gene clusters putatively required for synthesis of sphingolipid metabolism inhibitors in phylogenetically diverse species of the filamentous fungus Fusarium.</title>
        <authorList>
            <person name="Kim H.-S."/>
            <person name="Busman M."/>
            <person name="Brown D.W."/>
            <person name="Divon H."/>
            <person name="Uhlig S."/>
            <person name="Proctor R.H."/>
        </authorList>
    </citation>
    <scope>NUCLEOTIDE SEQUENCE [LARGE SCALE GENOMIC DNA]</scope>
    <source>
        <strain evidence="2 3">NRRL 2903</strain>
    </source>
</reference>
<evidence type="ECO:0000313" key="3">
    <source>
        <dbReference type="Proteomes" id="UP000537989"/>
    </source>
</evidence>
<dbReference type="InterPro" id="IPR044053">
    <property type="entry name" value="AsaB-like"/>
</dbReference>
<proteinExistence type="inferred from homology"/>
<evidence type="ECO:0000313" key="2">
    <source>
        <dbReference type="EMBL" id="KAF5228607.1"/>
    </source>
</evidence>
<organism evidence="2 3">
    <name type="scientific">Fusarium austroamericanum</name>
    <dbReference type="NCBI Taxonomy" id="282268"/>
    <lineage>
        <taxon>Eukaryota</taxon>
        <taxon>Fungi</taxon>
        <taxon>Dikarya</taxon>
        <taxon>Ascomycota</taxon>
        <taxon>Pezizomycotina</taxon>
        <taxon>Sordariomycetes</taxon>
        <taxon>Hypocreomycetidae</taxon>
        <taxon>Hypocreales</taxon>
        <taxon>Nectriaceae</taxon>
        <taxon>Fusarium</taxon>
    </lineage>
</organism>
<protein>
    <recommendedName>
        <fullName evidence="4">Methyltransferase</fullName>
    </recommendedName>
</protein>
<name>A0AAN5YZW6_FUSAU</name>
<dbReference type="NCBIfam" id="NF041278">
    <property type="entry name" value="CmcJ_NvfI_EfuI"/>
    <property type="match status" value="1"/>
</dbReference>
<comment type="similarity">
    <text evidence="1">Belongs to the asaB hydroxylase/desaturase family.</text>
</comment>
<dbReference type="AlphaFoldDB" id="A0AAN5YZW6"/>
<dbReference type="PANTHER" id="PTHR34598">
    <property type="entry name" value="BLL6449 PROTEIN"/>
    <property type="match status" value="1"/>
</dbReference>
<keyword evidence="3" id="KW-1185">Reference proteome</keyword>